<keyword evidence="1" id="KW-1133">Transmembrane helix</keyword>
<accession>B7I0P9</accession>
<dbReference type="EMBL" id="CP001178">
    <property type="protein sequence ID" value="ACJ82578.1"/>
    <property type="molecule type" value="Genomic_DNA"/>
</dbReference>
<sequence>MILKVMLLLLFPFITFVALNRIMLFMSAYKISKFKRVNLDG</sequence>
<protein>
    <submittedName>
        <fullName evidence="2">Uncharacterized protein</fullName>
    </submittedName>
</protein>
<reference evidence="2 3" key="1">
    <citation type="submission" date="2008-10" db="EMBL/GenBank/DDBJ databases">
        <title>Genome sequence of Bacillus cereus AH187.</title>
        <authorList>
            <person name="Dodson R.J."/>
            <person name="Durkin A.S."/>
            <person name="Rosovitz M.J."/>
            <person name="Rasko D.A."/>
            <person name="Kolsto A.B."/>
            <person name="Okstad O.A."/>
            <person name="Ravel J."/>
            <person name="Sutton G."/>
        </authorList>
    </citation>
    <scope>NUCLEOTIDE SEQUENCE [LARGE SCALE GENOMIC DNA]</scope>
    <source>
        <strain evidence="2 3">AH187</strain>
        <plasmid evidence="3">Plasmid pAH187_12</plasmid>
    </source>
</reference>
<proteinExistence type="predicted"/>
<keyword evidence="2" id="KW-0614">Plasmid</keyword>
<gene>
    <name evidence="2" type="ordered locus">BCAH187_D0018</name>
</gene>
<evidence type="ECO:0000313" key="3">
    <source>
        <dbReference type="Proteomes" id="UP000002214"/>
    </source>
</evidence>
<keyword evidence="1" id="KW-0472">Membrane</keyword>
<name>B7I0P9_BACC7</name>
<geneLocation type="plasmid" evidence="2 3">
    <name>pAH187_12</name>
</geneLocation>
<organism evidence="2 3">
    <name type="scientific">Bacillus cereus (strain AH187)</name>
    <dbReference type="NCBI Taxonomy" id="405534"/>
    <lineage>
        <taxon>Bacteria</taxon>
        <taxon>Bacillati</taxon>
        <taxon>Bacillota</taxon>
        <taxon>Bacilli</taxon>
        <taxon>Bacillales</taxon>
        <taxon>Bacillaceae</taxon>
        <taxon>Bacillus</taxon>
        <taxon>Bacillus cereus group</taxon>
    </lineage>
</organism>
<feature type="transmembrane region" description="Helical" evidence="1">
    <location>
        <begin position="6"/>
        <end position="26"/>
    </location>
</feature>
<dbReference type="Proteomes" id="UP000002214">
    <property type="component" value="Plasmid pAH187_12"/>
</dbReference>
<evidence type="ECO:0000256" key="1">
    <source>
        <dbReference type="SAM" id="Phobius"/>
    </source>
</evidence>
<dbReference type="HOGENOM" id="CLU_3265212_0_0_9"/>
<dbReference type="AlphaFoldDB" id="B7I0P9"/>
<dbReference type="KEGG" id="bcr:BCAH187_D0018"/>
<keyword evidence="1" id="KW-0812">Transmembrane</keyword>
<evidence type="ECO:0000313" key="2">
    <source>
        <dbReference type="EMBL" id="ACJ82578.1"/>
    </source>
</evidence>